<dbReference type="AlphaFoldDB" id="A0A7M2WX91"/>
<dbReference type="EMBL" id="CP063458">
    <property type="protein sequence ID" value="QOV90148.1"/>
    <property type="molecule type" value="Genomic_DNA"/>
</dbReference>
<feature type="binding site" evidence="8">
    <location>
        <position position="233"/>
    </location>
    <ligand>
        <name>Mg(2+)</name>
        <dbReference type="ChEBI" id="CHEBI:18420"/>
    </ligand>
</feature>
<reference evidence="11 12" key="1">
    <citation type="submission" date="2020-10" db="EMBL/GenBank/DDBJ databases">
        <title>Wide distribution of Phycisphaera-like planctomycetes from WD2101 soil group in peatlands and genome analysis of the first cultivated representative.</title>
        <authorList>
            <person name="Dedysh S.N."/>
            <person name="Beletsky A.V."/>
            <person name="Ivanova A."/>
            <person name="Kulichevskaya I.S."/>
            <person name="Suzina N.E."/>
            <person name="Philippov D.A."/>
            <person name="Rakitin A.L."/>
            <person name="Mardanov A.V."/>
            <person name="Ravin N.V."/>
        </authorList>
    </citation>
    <scope>NUCLEOTIDE SEQUENCE [LARGE SCALE GENOMIC DNA]</scope>
    <source>
        <strain evidence="11 12">M1803</strain>
    </source>
</reference>
<dbReference type="Gene3D" id="6.10.250.2860">
    <property type="match status" value="1"/>
</dbReference>
<evidence type="ECO:0000256" key="4">
    <source>
        <dbReference type="ARBA" id="ARBA00022842"/>
    </source>
</evidence>
<feature type="binding site" evidence="7">
    <location>
        <begin position="339"/>
        <end position="342"/>
    </location>
    <ligand>
        <name>GTP</name>
        <dbReference type="ChEBI" id="CHEBI:37565"/>
    </ligand>
</feature>
<name>A0A7M2WX91_9BACT</name>
<keyword evidence="2 8" id="KW-0479">Metal-binding</keyword>
<evidence type="ECO:0000256" key="5">
    <source>
        <dbReference type="ARBA" id="ARBA00023134"/>
    </source>
</evidence>
<dbReference type="GO" id="GO:0003924">
    <property type="term" value="F:GTPase activity"/>
    <property type="evidence" value="ECO:0007669"/>
    <property type="project" value="UniProtKB-UniRule"/>
</dbReference>
<dbReference type="GO" id="GO:0046872">
    <property type="term" value="F:metal ion binding"/>
    <property type="evidence" value="ECO:0007669"/>
    <property type="project" value="UniProtKB-KW"/>
</dbReference>
<dbReference type="InterPro" id="IPR006073">
    <property type="entry name" value="GTP-bd"/>
</dbReference>
<dbReference type="Proteomes" id="UP000593765">
    <property type="component" value="Chromosome"/>
</dbReference>
<dbReference type="GO" id="GO:0005737">
    <property type="term" value="C:cytoplasm"/>
    <property type="evidence" value="ECO:0007669"/>
    <property type="project" value="UniProtKB-SubCell"/>
</dbReference>
<dbReference type="InterPro" id="IPR027417">
    <property type="entry name" value="P-loop_NTPase"/>
</dbReference>
<dbReference type="InterPro" id="IPR042108">
    <property type="entry name" value="GTPase_HflX_N_sf"/>
</dbReference>
<comment type="subunit">
    <text evidence="6">Monomer. Associates with the 50S ribosomal subunit.</text>
</comment>
<dbReference type="RefSeq" id="WP_206293220.1">
    <property type="nucleotide sequence ID" value="NZ_CP063458.1"/>
</dbReference>
<dbReference type="InterPro" id="IPR032305">
    <property type="entry name" value="GTP-bd_M"/>
</dbReference>
<accession>A0A7M2WX91</accession>
<keyword evidence="4 8" id="KW-0460">Magnesium</keyword>
<sequence>MAELKRTELSVHQERAVLVGVILPDSTADPRDPLGELGSLAKTAGARVVGQILQKRQSPDAGTYIGSGKASDIALLAMKEKANVVLFDNDLSPSQIGSLEKIINEVAGSKRGEEGIKVLDRSELILDIFASRAHTHEAKLQVELAQMQYTYPRLMKMWGHLERIAGQGGGMGIGTRGPGETQLESDRRLVRDRISALRRDIEKIQERKSRIVAARTLEHFTVCIVGYTNAGKSTLFNTLTAAGTYADDKLFATLDTKTRSWKLERGTEVMLSDTVGFVRDLPHNLVASFKATLEEAVHADLLLHVLDVGHPHAEQQFKSVHEVLDDIGVKDKPEILLLNKTDTPEGEENYPFWRNMHPDAIPISARTGKGLEHLLVEVLRAVRGTQVDVTLEADVANGKLLSFLESHTRIHDRQFDDNRVTLKAIMGKRTLADLQKNDQVEVKKVESLV</sequence>
<comment type="similarity">
    <text evidence="6">Belongs to the TRAFAC class OBG-HflX-like GTPase superfamily. HflX GTPase family.</text>
</comment>
<evidence type="ECO:0000259" key="10">
    <source>
        <dbReference type="PROSITE" id="PS51705"/>
    </source>
</evidence>
<evidence type="ECO:0000256" key="7">
    <source>
        <dbReference type="PIRSR" id="PIRSR006809-1"/>
    </source>
</evidence>
<evidence type="ECO:0000256" key="6">
    <source>
        <dbReference type="HAMAP-Rule" id="MF_00900"/>
    </source>
</evidence>
<dbReference type="PANTHER" id="PTHR10229:SF0">
    <property type="entry name" value="GTP-BINDING PROTEIN 6-RELATED"/>
    <property type="match status" value="1"/>
</dbReference>
<dbReference type="PANTHER" id="PTHR10229">
    <property type="entry name" value="GTP-BINDING PROTEIN HFLX"/>
    <property type="match status" value="1"/>
</dbReference>
<feature type="binding site" evidence="7">
    <location>
        <begin position="226"/>
        <end position="233"/>
    </location>
    <ligand>
        <name>GTP</name>
        <dbReference type="ChEBI" id="CHEBI:37565"/>
    </ligand>
</feature>
<organism evidence="11 12">
    <name type="scientific">Humisphaera borealis</name>
    <dbReference type="NCBI Taxonomy" id="2807512"/>
    <lineage>
        <taxon>Bacteria</taxon>
        <taxon>Pseudomonadati</taxon>
        <taxon>Planctomycetota</taxon>
        <taxon>Phycisphaerae</taxon>
        <taxon>Tepidisphaerales</taxon>
        <taxon>Tepidisphaeraceae</taxon>
        <taxon>Humisphaera</taxon>
    </lineage>
</organism>
<proteinExistence type="inferred from homology"/>
<evidence type="ECO:0000256" key="2">
    <source>
        <dbReference type="ARBA" id="ARBA00022723"/>
    </source>
</evidence>
<dbReference type="CDD" id="cd01878">
    <property type="entry name" value="HflX"/>
    <property type="match status" value="1"/>
</dbReference>
<feature type="binding site" evidence="7">
    <location>
        <begin position="251"/>
        <end position="255"/>
    </location>
    <ligand>
        <name>GTP</name>
        <dbReference type="ChEBI" id="CHEBI:37565"/>
    </ligand>
</feature>
<dbReference type="InterPro" id="IPR030394">
    <property type="entry name" value="G_HFLX_dom"/>
</dbReference>
<gene>
    <name evidence="6 11" type="primary">hflX</name>
    <name evidence="11" type="ORF">IPV69_01880</name>
</gene>
<dbReference type="Gene3D" id="3.40.50.11060">
    <property type="entry name" value="GTPase HflX, N-terminal domain"/>
    <property type="match status" value="1"/>
</dbReference>
<dbReference type="PRINTS" id="PR00326">
    <property type="entry name" value="GTP1OBG"/>
</dbReference>
<dbReference type="GO" id="GO:0043022">
    <property type="term" value="F:ribosome binding"/>
    <property type="evidence" value="ECO:0007669"/>
    <property type="project" value="TreeGrafter"/>
</dbReference>
<evidence type="ECO:0000313" key="12">
    <source>
        <dbReference type="Proteomes" id="UP000593765"/>
    </source>
</evidence>
<dbReference type="Pfam" id="PF16360">
    <property type="entry name" value="GTP-bdg_M"/>
    <property type="match status" value="1"/>
</dbReference>
<comment type="function">
    <text evidence="6">GTPase that associates with the 50S ribosomal subunit and may have a role during protein synthesis or ribosome biogenesis.</text>
</comment>
<evidence type="ECO:0000256" key="9">
    <source>
        <dbReference type="SAM" id="Coils"/>
    </source>
</evidence>
<evidence type="ECO:0000256" key="8">
    <source>
        <dbReference type="PIRSR" id="PIRSR006809-2"/>
    </source>
</evidence>
<feature type="coiled-coil region" evidence="9">
    <location>
        <begin position="187"/>
        <end position="214"/>
    </location>
</feature>
<dbReference type="InterPro" id="IPR025121">
    <property type="entry name" value="GTPase_HflX_N"/>
</dbReference>
<dbReference type="Gene3D" id="3.40.50.300">
    <property type="entry name" value="P-loop containing nucleotide triphosphate hydrolases"/>
    <property type="match status" value="1"/>
</dbReference>
<dbReference type="NCBIfam" id="TIGR03156">
    <property type="entry name" value="GTP_HflX"/>
    <property type="match status" value="1"/>
</dbReference>
<keyword evidence="12" id="KW-1185">Reference proteome</keyword>
<comment type="subcellular location">
    <subcellularLocation>
        <location evidence="6">Cytoplasm</location>
    </subcellularLocation>
    <text evidence="6">May associate with membranes.</text>
</comment>
<evidence type="ECO:0000256" key="3">
    <source>
        <dbReference type="ARBA" id="ARBA00022741"/>
    </source>
</evidence>
<comment type="cofactor">
    <cofactor evidence="8">
        <name>Mg(2+)</name>
        <dbReference type="ChEBI" id="CHEBI:18420"/>
    </cofactor>
</comment>
<dbReference type="KEGG" id="hbs:IPV69_01880"/>
<dbReference type="SUPFAM" id="SSF52540">
    <property type="entry name" value="P-loop containing nucleoside triphosphate hydrolases"/>
    <property type="match status" value="1"/>
</dbReference>
<keyword evidence="3 6" id="KW-0547">Nucleotide-binding</keyword>
<protein>
    <recommendedName>
        <fullName evidence="6">GTPase HflX</fullName>
    </recommendedName>
    <alternativeName>
        <fullName evidence="6">GTP-binding protein HflX</fullName>
    </alternativeName>
</protein>
<dbReference type="PIRSF" id="PIRSF006809">
    <property type="entry name" value="GTP-binding_hflX_prd"/>
    <property type="match status" value="1"/>
</dbReference>
<dbReference type="HAMAP" id="MF_00900">
    <property type="entry name" value="GTPase_HflX"/>
    <property type="match status" value="1"/>
</dbReference>
<dbReference type="FunFam" id="3.40.50.11060:FF:000001">
    <property type="entry name" value="GTPase HflX"/>
    <property type="match status" value="1"/>
</dbReference>
<keyword evidence="5 6" id="KW-0342">GTP-binding</keyword>
<evidence type="ECO:0000256" key="1">
    <source>
        <dbReference type="ARBA" id="ARBA00022490"/>
    </source>
</evidence>
<dbReference type="InterPro" id="IPR016496">
    <property type="entry name" value="GTPase_HflX"/>
</dbReference>
<keyword evidence="9" id="KW-0175">Coiled coil</keyword>
<dbReference type="PROSITE" id="PS51705">
    <property type="entry name" value="G_HFLX"/>
    <property type="match status" value="1"/>
</dbReference>
<evidence type="ECO:0000313" key="11">
    <source>
        <dbReference type="EMBL" id="QOV90148.1"/>
    </source>
</evidence>
<dbReference type="GO" id="GO:0005525">
    <property type="term" value="F:GTP binding"/>
    <property type="evidence" value="ECO:0007669"/>
    <property type="project" value="UniProtKB-UniRule"/>
</dbReference>
<dbReference type="Pfam" id="PF01926">
    <property type="entry name" value="MMR_HSR1"/>
    <property type="match status" value="1"/>
</dbReference>
<feature type="binding site" evidence="8">
    <location>
        <position position="253"/>
    </location>
    <ligand>
        <name>Mg(2+)</name>
        <dbReference type="ChEBI" id="CHEBI:18420"/>
    </ligand>
</feature>
<dbReference type="Pfam" id="PF13167">
    <property type="entry name" value="GTP-bdg_N"/>
    <property type="match status" value="1"/>
</dbReference>
<feature type="binding site" evidence="7">
    <location>
        <begin position="273"/>
        <end position="276"/>
    </location>
    <ligand>
        <name>GTP</name>
        <dbReference type="ChEBI" id="CHEBI:37565"/>
    </ligand>
</feature>
<feature type="binding site" evidence="7">
    <location>
        <begin position="364"/>
        <end position="366"/>
    </location>
    <ligand>
        <name>GTP</name>
        <dbReference type="ChEBI" id="CHEBI:37565"/>
    </ligand>
</feature>
<keyword evidence="1 6" id="KW-0963">Cytoplasm</keyword>
<feature type="domain" description="Hflx-type G" evidence="10">
    <location>
        <begin position="220"/>
        <end position="386"/>
    </location>
</feature>